<dbReference type="SUPFAM" id="SSF51338">
    <property type="entry name" value="Composite domain of metallo-dependent hydrolases"/>
    <property type="match status" value="1"/>
</dbReference>
<protein>
    <recommendedName>
        <fullName evidence="1">Amidohydrolase 3 domain-containing protein</fullName>
    </recommendedName>
</protein>
<dbReference type="InterPro" id="IPR011059">
    <property type="entry name" value="Metal-dep_hydrolase_composite"/>
</dbReference>
<name>A0A383BSL0_9ZZZZ</name>
<dbReference type="InterPro" id="IPR013108">
    <property type="entry name" value="Amidohydro_3"/>
</dbReference>
<dbReference type="Gene3D" id="3.20.20.140">
    <property type="entry name" value="Metal-dependent hydrolases"/>
    <property type="match status" value="1"/>
</dbReference>
<feature type="non-terminal residue" evidence="2">
    <location>
        <position position="1"/>
    </location>
</feature>
<gene>
    <name evidence="2" type="ORF">METZ01_LOCUS475657</name>
</gene>
<sequence length="244" mass="27600">DSNPSYQVPKEDIKAVIKKVHSAGWQLYIHVSGGESYDTAIAGLEEAYQEFPRDDARHVITHARYPTDHTLEVLKRYDIMVEPQTGSIYNMGDDYEERYADPERPAYITTPLRTYLDNGIRVMTGSDQNPIGPMFTIYEAVNRLRRSGKVINPEERLTVEEAIRAVTITPAYSTFEEDLKGSIEVGKLADLVVLGGDILTVPSIEIKDIPVMSTMIGGEFLYTNPDSDPNQKIEYWYPTRGYRA</sequence>
<feature type="non-terminal residue" evidence="2">
    <location>
        <position position="244"/>
    </location>
</feature>
<dbReference type="AlphaFoldDB" id="A0A383BSL0"/>
<dbReference type="PANTHER" id="PTHR22642:SF2">
    <property type="entry name" value="PROTEIN LONG AFTER FAR-RED 3"/>
    <property type="match status" value="1"/>
</dbReference>
<organism evidence="2">
    <name type="scientific">marine metagenome</name>
    <dbReference type="NCBI Taxonomy" id="408172"/>
    <lineage>
        <taxon>unclassified sequences</taxon>
        <taxon>metagenomes</taxon>
        <taxon>ecological metagenomes</taxon>
    </lineage>
</organism>
<reference evidence="2" key="1">
    <citation type="submission" date="2018-05" db="EMBL/GenBank/DDBJ databases">
        <authorList>
            <person name="Lanie J.A."/>
            <person name="Ng W.-L."/>
            <person name="Kazmierczak K.M."/>
            <person name="Andrzejewski T.M."/>
            <person name="Davidsen T.M."/>
            <person name="Wayne K.J."/>
            <person name="Tettelin H."/>
            <person name="Glass J.I."/>
            <person name="Rusch D."/>
            <person name="Podicherti R."/>
            <person name="Tsui H.-C.T."/>
            <person name="Winkler M.E."/>
        </authorList>
    </citation>
    <scope>NUCLEOTIDE SEQUENCE</scope>
</reference>
<dbReference type="Pfam" id="PF07969">
    <property type="entry name" value="Amidohydro_3"/>
    <property type="match status" value="1"/>
</dbReference>
<feature type="domain" description="Amidohydrolase 3" evidence="1">
    <location>
        <begin position="8"/>
        <end position="222"/>
    </location>
</feature>
<proteinExistence type="predicted"/>
<dbReference type="SUPFAM" id="SSF51556">
    <property type="entry name" value="Metallo-dependent hydrolases"/>
    <property type="match status" value="1"/>
</dbReference>
<evidence type="ECO:0000313" key="2">
    <source>
        <dbReference type="EMBL" id="SVE22803.1"/>
    </source>
</evidence>
<dbReference type="InterPro" id="IPR032466">
    <property type="entry name" value="Metal_Hydrolase"/>
</dbReference>
<dbReference type="GO" id="GO:0016810">
    <property type="term" value="F:hydrolase activity, acting on carbon-nitrogen (but not peptide) bonds"/>
    <property type="evidence" value="ECO:0007669"/>
    <property type="project" value="InterPro"/>
</dbReference>
<dbReference type="EMBL" id="UINC01202819">
    <property type="protein sequence ID" value="SVE22803.1"/>
    <property type="molecule type" value="Genomic_DNA"/>
</dbReference>
<dbReference type="PANTHER" id="PTHR22642">
    <property type="entry name" value="IMIDAZOLONEPROPIONASE"/>
    <property type="match status" value="1"/>
</dbReference>
<evidence type="ECO:0000259" key="1">
    <source>
        <dbReference type="Pfam" id="PF07969"/>
    </source>
</evidence>
<accession>A0A383BSL0</accession>